<accession>A0ABD5RBK2</accession>
<dbReference type="EMBL" id="JBHSKX010000002">
    <property type="protein sequence ID" value="MFC5367225.1"/>
    <property type="molecule type" value="Genomic_DNA"/>
</dbReference>
<dbReference type="AlphaFoldDB" id="A0ABD5RBK2"/>
<organism evidence="1 2">
    <name type="scientific">Salinirubrum litoreum</name>
    <dbReference type="NCBI Taxonomy" id="1126234"/>
    <lineage>
        <taxon>Archaea</taxon>
        <taxon>Methanobacteriati</taxon>
        <taxon>Methanobacteriota</taxon>
        <taxon>Stenosarchaea group</taxon>
        <taxon>Halobacteria</taxon>
        <taxon>Halobacteriales</taxon>
        <taxon>Haloferacaceae</taxon>
        <taxon>Salinirubrum</taxon>
    </lineage>
</organism>
<dbReference type="Proteomes" id="UP001596201">
    <property type="component" value="Unassembled WGS sequence"/>
</dbReference>
<protein>
    <submittedName>
        <fullName evidence="1">Uncharacterized protein</fullName>
    </submittedName>
</protein>
<name>A0ABD5RBK2_9EURY</name>
<sequence length="41" mass="4185">MSGIVVCEVGHEVASDVADVLVAPELEVRYEVNVASGVGGK</sequence>
<evidence type="ECO:0000313" key="2">
    <source>
        <dbReference type="Proteomes" id="UP001596201"/>
    </source>
</evidence>
<gene>
    <name evidence="1" type="ORF">ACFPJ5_09755</name>
</gene>
<keyword evidence="2" id="KW-1185">Reference proteome</keyword>
<dbReference type="RefSeq" id="WP_264474989.1">
    <property type="nucleotide sequence ID" value="NZ_JAJCVJ010000002.1"/>
</dbReference>
<comment type="caution">
    <text evidence="1">The sequence shown here is derived from an EMBL/GenBank/DDBJ whole genome shotgun (WGS) entry which is preliminary data.</text>
</comment>
<evidence type="ECO:0000313" key="1">
    <source>
        <dbReference type="EMBL" id="MFC5367225.1"/>
    </source>
</evidence>
<reference evidence="1 2" key="1">
    <citation type="journal article" date="2019" name="Int. J. Syst. Evol. Microbiol.">
        <title>The Global Catalogue of Microorganisms (GCM) 10K type strain sequencing project: providing services to taxonomists for standard genome sequencing and annotation.</title>
        <authorList>
            <consortium name="The Broad Institute Genomics Platform"/>
            <consortium name="The Broad Institute Genome Sequencing Center for Infectious Disease"/>
            <person name="Wu L."/>
            <person name="Ma J."/>
        </authorList>
    </citation>
    <scope>NUCLEOTIDE SEQUENCE [LARGE SCALE GENOMIC DNA]</scope>
    <source>
        <strain evidence="1 2">CGMCC 1.12237</strain>
    </source>
</reference>
<proteinExistence type="predicted"/>